<keyword evidence="3" id="KW-1185">Reference proteome</keyword>
<organism evidence="2 3">
    <name type="scientific">Nonomuraea jabiensis</name>
    <dbReference type="NCBI Taxonomy" id="882448"/>
    <lineage>
        <taxon>Bacteria</taxon>
        <taxon>Bacillati</taxon>
        <taxon>Actinomycetota</taxon>
        <taxon>Actinomycetes</taxon>
        <taxon>Streptosporangiales</taxon>
        <taxon>Streptosporangiaceae</taxon>
        <taxon>Nonomuraea</taxon>
    </lineage>
</organism>
<feature type="compositionally biased region" description="Pro residues" evidence="1">
    <location>
        <begin position="10"/>
        <end position="22"/>
    </location>
</feature>
<dbReference type="Proteomes" id="UP000579153">
    <property type="component" value="Unassembled WGS sequence"/>
</dbReference>
<gene>
    <name evidence="2" type="ORF">HD596_005602</name>
</gene>
<sequence length="200" mass="21010">MSAPAIAQGPTPPPTTSPPSAPATPTDKALAQAKKDNRRVEIESMRSESATFYANPDGKTVRMELSTQPIRVKNADGKGFTPIDTTLVEADGAIKPKAAHGGLVLSAGRDKTLLKGSAGDATAKITMPSALPEPRLKGNTATYSDAYGEGRDLVVTAGATGFRQQITIAERPTGPISSRFRWTCPKGCRSRRTPPVDPPS</sequence>
<comment type="caution">
    <text evidence="2">The sequence shown here is derived from an EMBL/GenBank/DDBJ whole genome shotgun (WGS) entry which is preliminary data.</text>
</comment>
<reference evidence="2 3" key="1">
    <citation type="submission" date="2020-08" db="EMBL/GenBank/DDBJ databases">
        <title>Sequencing the genomes of 1000 actinobacteria strains.</title>
        <authorList>
            <person name="Klenk H.-P."/>
        </authorList>
    </citation>
    <scope>NUCLEOTIDE SEQUENCE [LARGE SCALE GENOMIC DNA]</scope>
    <source>
        <strain evidence="2 3">DSM 45507</strain>
    </source>
</reference>
<proteinExistence type="predicted"/>
<evidence type="ECO:0000313" key="2">
    <source>
        <dbReference type="EMBL" id="MBB5778846.1"/>
    </source>
</evidence>
<feature type="region of interest" description="Disordered" evidence="1">
    <location>
        <begin position="1"/>
        <end position="44"/>
    </location>
</feature>
<dbReference type="AlphaFoldDB" id="A0A7W9G7Z4"/>
<feature type="compositionally biased region" description="Basic and acidic residues" evidence="1">
    <location>
        <begin position="33"/>
        <end position="44"/>
    </location>
</feature>
<name>A0A7W9G7Z4_9ACTN</name>
<protein>
    <submittedName>
        <fullName evidence="2">Uncharacterized protein</fullName>
    </submittedName>
</protein>
<dbReference type="RefSeq" id="WP_185072237.1">
    <property type="nucleotide sequence ID" value="NZ_JACHMB010000001.1"/>
</dbReference>
<evidence type="ECO:0000256" key="1">
    <source>
        <dbReference type="SAM" id="MobiDB-lite"/>
    </source>
</evidence>
<feature type="region of interest" description="Disordered" evidence="1">
    <location>
        <begin position="173"/>
        <end position="200"/>
    </location>
</feature>
<dbReference type="EMBL" id="JACHMB010000001">
    <property type="protein sequence ID" value="MBB5778846.1"/>
    <property type="molecule type" value="Genomic_DNA"/>
</dbReference>
<evidence type="ECO:0000313" key="3">
    <source>
        <dbReference type="Proteomes" id="UP000579153"/>
    </source>
</evidence>
<accession>A0A7W9G7Z4</accession>